<keyword evidence="2" id="KW-1133">Transmembrane helix</keyword>
<evidence type="ECO:0000259" key="3">
    <source>
        <dbReference type="Pfam" id="PF01478"/>
    </source>
</evidence>
<evidence type="ECO:0000256" key="1">
    <source>
        <dbReference type="ARBA" id="ARBA00005801"/>
    </source>
</evidence>
<accession>A0A077MCM5</accession>
<dbReference type="PANTHER" id="PTHR30487">
    <property type="entry name" value="TYPE 4 PREPILIN-LIKE PROTEINS LEADER PEPTIDE-PROCESSING ENZYME"/>
    <property type="match status" value="1"/>
</dbReference>
<feature type="transmembrane region" description="Helical" evidence="2">
    <location>
        <begin position="193"/>
        <end position="210"/>
    </location>
</feature>
<feature type="transmembrane region" description="Helical" evidence="2">
    <location>
        <begin position="38"/>
        <end position="56"/>
    </location>
</feature>
<feature type="domain" description="Prepilin type IV endopeptidase peptidase" evidence="3">
    <location>
        <begin position="70"/>
        <end position="180"/>
    </location>
</feature>
<feature type="transmembrane region" description="Helical" evidence="2">
    <location>
        <begin position="92"/>
        <end position="111"/>
    </location>
</feature>
<reference evidence="4 5" key="1">
    <citation type="journal article" date="2013" name="ISME J.">
        <title>A metabolic model for members of the genus Tetrasphaera involved in enhanced biological phosphorus removal.</title>
        <authorList>
            <person name="Kristiansen R."/>
            <person name="Nguyen H.T.T."/>
            <person name="Saunders A.M."/>
            <person name="Nielsen J.L."/>
            <person name="Wimmer R."/>
            <person name="Le V.Q."/>
            <person name="McIlroy S.J."/>
            <person name="Petrovski S."/>
            <person name="Seviour R.J."/>
            <person name="Calteau A."/>
            <person name="Nielsen K.L."/>
            <person name="Nielsen P.H."/>
        </authorList>
    </citation>
    <scope>NUCLEOTIDE SEQUENCE [LARGE SCALE GENOMIC DNA]</scope>
    <source>
        <strain evidence="4 5">Ben 74</strain>
    </source>
</reference>
<dbReference type="Proteomes" id="UP000035720">
    <property type="component" value="Unassembled WGS sequence"/>
</dbReference>
<dbReference type="InterPro" id="IPR000045">
    <property type="entry name" value="Prepilin_IV_endopep_pep"/>
</dbReference>
<keyword evidence="5" id="KW-1185">Reference proteome</keyword>
<dbReference type="InterPro" id="IPR050882">
    <property type="entry name" value="Prepilin_peptidase/N-MTase"/>
</dbReference>
<dbReference type="RefSeq" id="WP_084733565.1">
    <property type="nucleotide sequence ID" value="NZ_HF571038.1"/>
</dbReference>
<feature type="transmembrane region" description="Helical" evidence="2">
    <location>
        <begin position="168"/>
        <end position="186"/>
    </location>
</feature>
<dbReference type="STRING" id="1193518.BN13_170044"/>
<comment type="similarity">
    <text evidence="1">Belongs to the peptidase A24 family.</text>
</comment>
<name>A0A077MCM5_9MICO</name>
<dbReference type="Pfam" id="PF01478">
    <property type="entry name" value="Peptidase_A24"/>
    <property type="match status" value="1"/>
</dbReference>
<organism evidence="4 5">
    <name type="scientific">Nostocoides jenkinsii Ben 74</name>
    <dbReference type="NCBI Taxonomy" id="1193518"/>
    <lineage>
        <taxon>Bacteria</taxon>
        <taxon>Bacillati</taxon>
        <taxon>Actinomycetota</taxon>
        <taxon>Actinomycetes</taxon>
        <taxon>Micrococcales</taxon>
        <taxon>Intrasporangiaceae</taxon>
        <taxon>Nostocoides</taxon>
    </lineage>
</organism>
<evidence type="ECO:0000313" key="4">
    <source>
        <dbReference type="EMBL" id="CCI52443.1"/>
    </source>
</evidence>
<keyword evidence="2" id="KW-0472">Membrane</keyword>
<evidence type="ECO:0000256" key="2">
    <source>
        <dbReference type="SAM" id="Phobius"/>
    </source>
</evidence>
<dbReference type="GO" id="GO:0004190">
    <property type="term" value="F:aspartic-type endopeptidase activity"/>
    <property type="evidence" value="ECO:0007669"/>
    <property type="project" value="InterPro"/>
</dbReference>
<feature type="transmembrane region" description="Helical" evidence="2">
    <location>
        <begin position="6"/>
        <end position="26"/>
    </location>
</feature>
<dbReference type="EMBL" id="CAJC01000079">
    <property type="protein sequence ID" value="CCI52443.1"/>
    <property type="molecule type" value="Genomic_DNA"/>
</dbReference>
<feature type="transmembrane region" description="Helical" evidence="2">
    <location>
        <begin position="117"/>
        <end position="134"/>
    </location>
</feature>
<proteinExistence type="inferred from homology"/>
<dbReference type="GO" id="GO:0005886">
    <property type="term" value="C:plasma membrane"/>
    <property type="evidence" value="ECO:0007669"/>
    <property type="project" value="TreeGrafter"/>
</dbReference>
<evidence type="ECO:0000313" key="5">
    <source>
        <dbReference type="Proteomes" id="UP000035720"/>
    </source>
</evidence>
<gene>
    <name evidence="4" type="ORF">BN13_170044</name>
</gene>
<dbReference type="Gene3D" id="1.20.120.1220">
    <property type="match status" value="1"/>
</dbReference>
<dbReference type="PANTHER" id="PTHR30487:SF0">
    <property type="entry name" value="PREPILIN LEADER PEPTIDASE_N-METHYLTRANSFERASE-RELATED"/>
    <property type="match status" value="1"/>
</dbReference>
<comment type="caution">
    <text evidence="4">The sequence shown here is derived from an EMBL/GenBank/DDBJ whole genome shotgun (WGS) entry which is preliminary data.</text>
</comment>
<protein>
    <submittedName>
        <fullName evidence="4">Putative integral membrane peptidase</fullName>
    </submittedName>
</protein>
<dbReference type="AlphaFoldDB" id="A0A077MCM5"/>
<dbReference type="GO" id="GO:0006465">
    <property type="term" value="P:signal peptide processing"/>
    <property type="evidence" value="ECO:0007669"/>
    <property type="project" value="TreeGrafter"/>
</dbReference>
<sequence>MVGTVLAGAVGLGGGLAAYRFVAAGGHRVAEDTRAPRNLAWVPALSAALAAIAGWRLDDLPLIVPLTVAVAVVVLVALAAIDLDVHRLPRLLTWPAYPAFAVLLALCSWAADDWAALGRAVEAAAASWLFFYVLHWLSRRSLGRGDVTLAGLLGLLLGWFGWSAVLVGLYAAFLLAGVAAGLLLLTRRATRRSRIAFGPAMVAGALLVLLA</sequence>
<feature type="transmembrane region" description="Helical" evidence="2">
    <location>
        <begin position="62"/>
        <end position="80"/>
    </location>
</feature>
<keyword evidence="2" id="KW-0812">Transmembrane</keyword>